<dbReference type="PANTHER" id="PTHR13939">
    <property type="entry name" value="NICOTINAMIDE-NUCLEOTIDE AMIDOHYDROLASE PNCC"/>
    <property type="match status" value="1"/>
</dbReference>
<dbReference type="EC" id="3.6.1.13" evidence="2"/>
<name>A0A3B1D639_9ZZZZ</name>
<feature type="domain" description="MoaB/Mog" evidence="1">
    <location>
        <begin position="7"/>
        <end position="198"/>
    </location>
</feature>
<dbReference type="AlphaFoldDB" id="A0A3B1D639"/>
<evidence type="ECO:0000313" key="2">
    <source>
        <dbReference type="EMBL" id="VAX31438.1"/>
    </source>
</evidence>
<dbReference type="SUPFAM" id="SSF53218">
    <property type="entry name" value="Molybdenum cofactor biosynthesis proteins"/>
    <property type="match status" value="1"/>
</dbReference>
<proteinExistence type="predicted"/>
<dbReference type="Pfam" id="PF24102">
    <property type="entry name" value="FLAD1_M"/>
    <property type="match status" value="1"/>
</dbReference>
<dbReference type="Gene3D" id="3.40.980.10">
    <property type="entry name" value="MoaB/Mog-like domain"/>
    <property type="match status" value="1"/>
</dbReference>
<evidence type="ECO:0000259" key="1">
    <source>
        <dbReference type="SMART" id="SM00852"/>
    </source>
</evidence>
<dbReference type="SMART" id="SM00852">
    <property type="entry name" value="MoCF_biosynth"/>
    <property type="match status" value="1"/>
</dbReference>
<dbReference type="GO" id="GO:0047631">
    <property type="term" value="F:ADP-ribose diphosphatase activity"/>
    <property type="evidence" value="ECO:0007669"/>
    <property type="project" value="UniProtKB-EC"/>
</dbReference>
<dbReference type="InterPro" id="IPR056596">
    <property type="entry name" value="FLAD1_M"/>
</dbReference>
<dbReference type="InterPro" id="IPR001453">
    <property type="entry name" value="MoaB/Mog_dom"/>
</dbReference>
<dbReference type="PANTHER" id="PTHR13939:SF0">
    <property type="entry name" value="NMN AMIDOHYDROLASE-LIKE PROTEIN YFAY"/>
    <property type="match status" value="1"/>
</dbReference>
<dbReference type="InterPro" id="IPR036425">
    <property type="entry name" value="MoaB/Mog-like_dom_sf"/>
</dbReference>
<reference evidence="2" key="1">
    <citation type="submission" date="2018-06" db="EMBL/GenBank/DDBJ databases">
        <authorList>
            <person name="Zhirakovskaya E."/>
        </authorList>
    </citation>
    <scope>NUCLEOTIDE SEQUENCE</scope>
</reference>
<dbReference type="CDD" id="cd00885">
    <property type="entry name" value="cinA"/>
    <property type="match status" value="1"/>
</dbReference>
<sequence length="244" mass="27375">MSEKNAAIIIIGNEILSGKTTDVNTTFLTRELRGLGVRVQRVTVITDDIDDIAQTISAYLKAYDLVFSCGGIGPTHDDVTMAGIALGVNRPLVQDRVLLDYLKKNYGPVLNAAQLKMTEVPEGTELISVASLRVPVLRFKQLYIFPGIPELLVRKFNAIKERFREAPFYLVKLYIFLPENAIAAQMHEMLLQYPLLQLGSYPKLHKSDHKVVLTLESKEKPYLDEALQALLVLLPDDAVVRIER</sequence>
<dbReference type="InterPro" id="IPR050101">
    <property type="entry name" value="CinA"/>
</dbReference>
<gene>
    <name evidence="2" type="ORF">MNBD_NITROSPIRAE01-2285</name>
</gene>
<organism evidence="2">
    <name type="scientific">hydrothermal vent metagenome</name>
    <dbReference type="NCBI Taxonomy" id="652676"/>
    <lineage>
        <taxon>unclassified sequences</taxon>
        <taxon>metagenomes</taxon>
        <taxon>ecological metagenomes</taxon>
    </lineage>
</organism>
<dbReference type="Pfam" id="PF00994">
    <property type="entry name" value="MoCF_biosynth"/>
    <property type="match status" value="1"/>
</dbReference>
<accession>A0A3B1D639</accession>
<keyword evidence="2" id="KW-0378">Hydrolase</keyword>
<protein>
    <submittedName>
        <fullName evidence="2">ADP-ribose pyrophosphatase of COG1058 family</fullName>
        <ecNumber evidence="2">3.6.1.13</ecNumber>
    </submittedName>
</protein>
<dbReference type="EMBL" id="UOGF01000075">
    <property type="protein sequence ID" value="VAX31438.1"/>
    <property type="molecule type" value="Genomic_DNA"/>
</dbReference>